<feature type="transmembrane region" description="Helical" evidence="1">
    <location>
        <begin position="113"/>
        <end position="137"/>
    </location>
</feature>
<feature type="transmembrane region" description="Helical" evidence="1">
    <location>
        <begin position="175"/>
        <end position="196"/>
    </location>
</feature>
<keyword evidence="3" id="KW-0645">Protease</keyword>
<dbReference type="GO" id="GO:0080120">
    <property type="term" value="P:CAAX-box protein maturation"/>
    <property type="evidence" value="ECO:0007669"/>
    <property type="project" value="UniProtKB-ARBA"/>
</dbReference>
<gene>
    <name evidence="3" type="ORF">SAMN02745111_01065</name>
</gene>
<keyword evidence="1" id="KW-1133">Transmembrane helix</keyword>
<accession>A0A1T4VK39</accession>
<feature type="transmembrane region" description="Helical" evidence="1">
    <location>
        <begin position="7"/>
        <end position="31"/>
    </location>
</feature>
<protein>
    <submittedName>
        <fullName evidence="3">CAAX protease self-immunity</fullName>
    </submittedName>
</protein>
<dbReference type="AlphaFoldDB" id="A0A1T4VK39"/>
<feature type="transmembrane region" description="Helical" evidence="1">
    <location>
        <begin position="43"/>
        <end position="61"/>
    </location>
</feature>
<name>A0A1T4VK39_9FIRM</name>
<sequence length="276" mass="31233">MKTKKLLSGVLFGVFITFIYLIGINVIGEIIKETNDQKLFMNYGARIIFRIALFVISVLVIKKKLNIKFGCNSKNIILGVFWYGLCFIVIYTLNIHDEFMKPEIGLIKALPKVFMIFFETMSIGLIEETLFRGIFFNSFKARFGESKSGITKSALISSGIFGALHLLNLTGNPKIVLATISQVLYATFFGFIFCVIYYRTKNFWSVVIIHGLVDFTGNFWGAFAKNTSKVLSNASKSDYTISYSIFVVSIALLFLISGILQLNKHYKNKQFSIINN</sequence>
<keyword evidence="4" id="KW-1185">Reference proteome</keyword>
<dbReference type="Proteomes" id="UP000190814">
    <property type="component" value="Unassembled WGS sequence"/>
</dbReference>
<dbReference type="PANTHER" id="PTHR36435">
    <property type="entry name" value="SLR1288 PROTEIN"/>
    <property type="match status" value="1"/>
</dbReference>
<dbReference type="InterPro" id="IPR052710">
    <property type="entry name" value="CAAX_protease"/>
</dbReference>
<organism evidence="3 4">
    <name type="scientific">Eubacterium uniforme</name>
    <dbReference type="NCBI Taxonomy" id="39495"/>
    <lineage>
        <taxon>Bacteria</taxon>
        <taxon>Bacillati</taxon>
        <taxon>Bacillota</taxon>
        <taxon>Clostridia</taxon>
        <taxon>Eubacteriales</taxon>
        <taxon>Eubacteriaceae</taxon>
        <taxon>Eubacterium</taxon>
    </lineage>
</organism>
<proteinExistence type="predicted"/>
<dbReference type="GO" id="GO:0006508">
    <property type="term" value="P:proteolysis"/>
    <property type="evidence" value="ECO:0007669"/>
    <property type="project" value="UniProtKB-KW"/>
</dbReference>
<dbReference type="PANTHER" id="PTHR36435:SF1">
    <property type="entry name" value="CAAX AMINO TERMINAL PROTEASE FAMILY PROTEIN"/>
    <property type="match status" value="1"/>
</dbReference>
<keyword evidence="3" id="KW-0378">Hydrolase</keyword>
<dbReference type="Pfam" id="PF02517">
    <property type="entry name" value="Rce1-like"/>
    <property type="match status" value="1"/>
</dbReference>
<reference evidence="3 4" key="1">
    <citation type="submission" date="2017-02" db="EMBL/GenBank/DDBJ databases">
        <authorList>
            <person name="Peterson S.W."/>
        </authorList>
    </citation>
    <scope>NUCLEOTIDE SEQUENCE [LARGE SCALE GENOMIC DNA]</scope>
    <source>
        <strain evidence="3 4">ATCC 35992</strain>
    </source>
</reference>
<dbReference type="InterPro" id="IPR003675">
    <property type="entry name" value="Rce1/LyrA-like_dom"/>
</dbReference>
<evidence type="ECO:0000259" key="2">
    <source>
        <dbReference type="Pfam" id="PF02517"/>
    </source>
</evidence>
<dbReference type="GO" id="GO:0004175">
    <property type="term" value="F:endopeptidase activity"/>
    <property type="evidence" value="ECO:0007669"/>
    <property type="project" value="UniProtKB-ARBA"/>
</dbReference>
<feature type="transmembrane region" description="Helical" evidence="1">
    <location>
        <begin position="149"/>
        <end position="169"/>
    </location>
</feature>
<dbReference type="RefSeq" id="WP_078765942.1">
    <property type="nucleotide sequence ID" value="NZ_FUXZ01000006.1"/>
</dbReference>
<keyword evidence="1" id="KW-0812">Transmembrane</keyword>
<dbReference type="STRING" id="39495.SAMN02745111_01065"/>
<feature type="domain" description="CAAX prenyl protease 2/Lysostaphin resistance protein A-like" evidence="2">
    <location>
        <begin position="113"/>
        <end position="215"/>
    </location>
</feature>
<evidence type="ECO:0000313" key="4">
    <source>
        <dbReference type="Proteomes" id="UP000190814"/>
    </source>
</evidence>
<feature type="transmembrane region" description="Helical" evidence="1">
    <location>
        <begin position="73"/>
        <end position="93"/>
    </location>
</feature>
<keyword evidence="1" id="KW-0472">Membrane</keyword>
<dbReference type="OrthoDB" id="2003211at2"/>
<dbReference type="EMBL" id="FUXZ01000006">
    <property type="protein sequence ID" value="SKA65287.1"/>
    <property type="molecule type" value="Genomic_DNA"/>
</dbReference>
<evidence type="ECO:0000313" key="3">
    <source>
        <dbReference type="EMBL" id="SKA65287.1"/>
    </source>
</evidence>
<evidence type="ECO:0000256" key="1">
    <source>
        <dbReference type="SAM" id="Phobius"/>
    </source>
</evidence>
<feature type="transmembrane region" description="Helical" evidence="1">
    <location>
        <begin position="203"/>
        <end position="223"/>
    </location>
</feature>
<feature type="transmembrane region" description="Helical" evidence="1">
    <location>
        <begin position="243"/>
        <end position="262"/>
    </location>
</feature>